<evidence type="ECO:0000256" key="2">
    <source>
        <dbReference type="ARBA" id="ARBA00023125"/>
    </source>
</evidence>
<evidence type="ECO:0000256" key="3">
    <source>
        <dbReference type="ARBA" id="ARBA00023163"/>
    </source>
</evidence>
<reference evidence="5 6" key="1">
    <citation type="submission" date="2017-12" db="EMBL/GenBank/DDBJ databases">
        <title>The whole genome sequence of the Acidipropionibacterium virtanenii sp. nov. type strain JS278.</title>
        <authorList>
            <person name="Laine P."/>
            <person name="Deptula P."/>
            <person name="Varmanen P."/>
            <person name="Auvinen P."/>
        </authorList>
    </citation>
    <scope>NUCLEOTIDE SEQUENCE [LARGE SCALE GENOMIC DNA]</scope>
    <source>
        <strain evidence="5 6">JS278</strain>
    </source>
</reference>
<accession>A0A344UW59</accession>
<dbReference type="InterPro" id="IPR050204">
    <property type="entry name" value="AraC_XylS_family_regulators"/>
</dbReference>
<keyword evidence="3" id="KW-0804">Transcription</keyword>
<dbReference type="Pfam" id="PF20240">
    <property type="entry name" value="DUF6597"/>
    <property type="match status" value="1"/>
</dbReference>
<name>A0A344UW59_9ACTN</name>
<gene>
    <name evidence="5" type="primary">virS</name>
    <name evidence="5" type="ORF">JS278_02366</name>
</gene>
<keyword evidence="6" id="KW-1185">Reference proteome</keyword>
<dbReference type="Pfam" id="PF12833">
    <property type="entry name" value="HTH_18"/>
    <property type="match status" value="1"/>
</dbReference>
<keyword evidence="2" id="KW-0238">DNA-binding</keyword>
<dbReference type="PROSITE" id="PS01124">
    <property type="entry name" value="HTH_ARAC_FAMILY_2"/>
    <property type="match status" value="1"/>
</dbReference>
<protein>
    <submittedName>
        <fullName evidence="5">HTH-type transcriptional regulator VirS</fullName>
    </submittedName>
</protein>
<dbReference type="EMBL" id="CP025198">
    <property type="protein sequence ID" value="AXE39507.1"/>
    <property type="molecule type" value="Genomic_DNA"/>
</dbReference>
<dbReference type="SUPFAM" id="SSF46689">
    <property type="entry name" value="Homeodomain-like"/>
    <property type="match status" value="1"/>
</dbReference>
<dbReference type="InterPro" id="IPR018060">
    <property type="entry name" value="HTH_AraC"/>
</dbReference>
<dbReference type="InterPro" id="IPR018062">
    <property type="entry name" value="HTH_AraC-typ_CS"/>
</dbReference>
<sequence length="265" mass="28950">MLYPARLPTFDRFPAPRQVDLLVRWIWIPRWDLEPGVTSRQRLLPFPASNLVVQTDGVTLSGPATGASHRDLTGRGWAVGALLRPAAVPSLGLEPAAIRDDEVPFSAPGLHAAVVDAMASPDPRTGDEEAVRAVAGWVATHLGEPDEAGLVADEMERLIATDRRIIRVEQVADRLGYSMRAVQRLAQRYFGLPPLAVIRRYRLQEAAQRLRTEPGLTIAQVAADLGYADQAHLSTDFRRVLGITARDYRAGADSSGTDRRPPTGL</sequence>
<dbReference type="SMART" id="SM00342">
    <property type="entry name" value="HTH_ARAC"/>
    <property type="match status" value="1"/>
</dbReference>
<dbReference type="PROSITE" id="PS00041">
    <property type="entry name" value="HTH_ARAC_FAMILY_1"/>
    <property type="match status" value="1"/>
</dbReference>
<evidence type="ECO:0000313" key="5">
    <source>
        <dbReference type="EMBL" id="AXE39507.1"/>
    </source>
</evidence>
<dbReference type="AlphaFoldDB" id="A0A344UW59"/>
<dbReference type="InterPro" id="IPR046532">
    <property type="entry name" value="DUF6597"/>
</dbReference>
<feature type="domain" description="HTH araC/xylS-type" evidence="4">
    <location>
        <begin position="149"/>
        <end position="251"/>
    </location>
</feature>
<evidence type="ECO:0000259" key="4">
    <source>
        <dbReference type="PROSITE" id="PS01124"/>
    </source>
</evidence>
<dbReference type="PANTHER" id="PTHR46796">
    <property type="entry name" value="HTH-TYPE TRANSCRIPTIONAL ACTIVATOR RHAS-RELATED"/>
    <property type="match status" value="1"/>
</dbReference>
<dbReference type="KEGG" id="acij:JS278_02366"/>
<dbReference type="Gene3D" id="1.10.10.60">
    <property type="entry name" value="Homeodomain-like"/>
    <property type="match status" value="1"/>
</dbReference>
<evidence type="ECO:0000313" key="6">
    <source>
        <dbReference type="Proteomes" id="UP000251995"/>
    </source>
</evidence>
<proteinExistence type="predicted"/>
<keyword evidence="1" id="KW-0805">Transcription regulation</keyword>
<dbReference type="GO" id="GO:0003700">
    <property type="term" value="F:DNA-binding transcription factor activity"/>
    <property type="evidence" value="ECO:0007669"/>
    <property type="project" value="InterPro"/>
</dbReference>
<organism evidence="5 6">
    <name type="scientific">Acidipropionibacterium virtanenii</name>
    <dbReference type="NCBI Taxonomy" id="2057246"/>
    <lineage>
        <taxon>Bacteria</taxon>
        <taxon>Bacillati</taxon>
        <taxon>Actinomycetota</taxon>
        <taxon>Actinomycetes</taxon>
        <taxon>Propionibacteriales</taxon>
        <taxon>Propionibacteriaceae</taxon>
        <taxon>Acidipropionibacterium</taxon>
    </lineage>
</organism>
<evidence type="ECO:0000256" key="1">
    <source>
        <dbReference type="ARBA" id="ARBA00023015"/>
    </source>
</evidence>
<dbReference type="InterPro" id="IPR009057">
    <property type="entry name" value="Homeodomain-like_sf"/>
</dbReference>
<dbReference type="GO" id="GO:0043565">
    <property type="term" value="F:sequence-specific DNA binding"/>
    <property type="evidence" value="ECO:0007669"/>
    <property type="project" value="InterPro"/>
</dbReference>
<dbReference type="Proteomes" id="UP000251995">
    <property type="component" value="Chromosome"/>
</dbReference>